<sequence>MNWIKNVKVRVKLVTAFAIVAIFILVVGIVGMRSLKKVDQNSHMMYAQNLRTIYDLTDMKQNLTEVNVNVISLAFTTEPNSREKLKKVIQDNKDEDDKYIAEMKTFPIGDEEKKLFDTFYGDLESYRVLKDSIISLVDEKKINEVYAKYNDLGKAKEAMFASLDKLIDTNLNNAKLADEGINGIYKYSNIIITILTMIGFILAIAIGIILANDIHTPLKVIQLFGQKLAEYDLSYEFKSTRTDEFGQTGIYLFRAQDNMRELVKAILENSQHINASSEELSATVQELSSKAVNIDEAVNRIAGNMQESSAGTEEISASVQEVDSSINVLSQRAMAGSNNAVKAKERASGVRTDTKKVIQETEEIINEKQNKMFSAIEDGKAVDNILVMADTIANIAEQTNLLALNAAIEAARAGEQGKGFAVVADEVRTLAEQSSQAVQNIQEMIVEVQKAFGNSIGAGNDILGFLDKDVRTKFADYARTGEQYYDDSDFVSKISEEIAAMSEEVAATIGQVSEAIQNMAGATQQVTQEAESIKEHMNETTQALEQVAETAQSQAELAGKLNEIVNKFKI</sequence>
<evidence type="ECO:0000313" key="1">
    <source>
        <dbReference type="EMBL" id="GKX67411.1"/>
    </source>
</evidence>
<protein>
    <submittedName>
        <fullName evidence="1">Methyl-accepting chemotaxis protein</fullName>
    </submittedName>
</protein>
<dbReference type="Proteomes" id="UP001058074">
    <property type="component" value="Unassembled WGS sequence"/>
</dbReference>
<gene>
    <name evidence="1" type="ORF">rsdtw13_26690</name>
</gene>
<organism evidence="1 2">
    <name type="scientific">Inconstantimicrobium mannanitabidum</name>
    <dbReference type="NCBI Taxonomy" id="1604901"/>
    <lineage>
        <taxon>Bacteria</taxon>
        <taxon>Bacillati</taxon>
        <taxon>Bacillota</taxon>
        <taxon>Clostridia</taxon>
        <taxon>Eubacteriales</taxon>
        <taxon>Clostridiaceae</taxon>
        <taxon>Inconstantimicrobium</taxon>
    </lineage>
</organism>
<proteinExistence type="predicted"/>
<accession>A0ACB5RF45</accession>
<dbReference type="EMBL" id="BROD01000001">
    <property type="protein sequence ID" value="GKX67411.1"/>
    <property type="molecule type" value="Genomic_DNA"/>
</dbReference>
<keyword evidence="2" id="KW-1185">Reference proteome</keyword>
<comment type="caution">
    <text evidence="1">The sequence shown here is derived from an EMBL/GenBank/DDBJ whole genome shotgun (WGS) entry which is preliminary data.</text>
</comment>
<reference evidence="1" key="1">
    <citation type="journal article" date="2025" name="Int. J. Syst. Evol. Microbiol.">
        <title>Inconstantimicrobium mannanitabidum sp. nov., a novel member of the family Clostridiaceae isolated from anoxic soil under the treatment of reductive soil disinfestation.</title>
        <authorList>
            <person name="Ueki A."/>
            <person name="Tonouchi A."/>
            <person name="Honma S."/>
            <person name="Kaku N."/>
            <person name="Ueki K."/>
        </authorList>
    </citation>
    <scope>NUCLEOTIDE SEQUENCE</scope>
    <source>
        <strain evidence="1">TW13</strain>
    </source>
</reference>
<evidence type="ECO:0000313" key="2">
    <source>
        <dbReference type="Proteomes" id="UP001058074"/>
    </source>
</evidence>
<name>A0ACB5RF45_9CLOT</name>